<dbReference type="InterPro" id="IPR016047">
    <property type="entry name" value="M23ase_b-sheet_dom"/>
</dbReference>
<dbReference type="SUPFAM" id="SSF51261">
    <property type="entry name" value="Duplicated hybrid motif"/>
    <property type="match status" value="1"/>
</dbReference>
<feature type="chain" id="PRO_5044306516" evidence="2">
    <location>
        <begin position="26"/>
        <end position="255"/>
    </location>
</feature>
<dbReference type="EC" id="3.4.-.-" evidence="4"/>
<reference evidence="4" key="1">
    <citation type="submission" date="2024-03" db="EMBL/GenBank/DDBJ databases">
        <authorList>
            <person name="Plomp N."/>
            <person name="Harmsen H.J."/>
        </authorList>
    </citation>
    <scope>NUCLEOTIDE SEQUENCE</scope>
    <source>
        <strain evidence="4">HTF-128</strain>
    </source>
</reference>
<dbReference type="Gene3D" id="2.70.70.10">
    <property type="entry name" value="Glucose Permease (Domain IIA)"/>
    <property type="match status" value="1"/>
</dbReference>
<feature type="region of interest" description="Disordered" evidence="1">
    <location>
        <begin position="43"/>
        <end position="129"/>
    </location>
</feature>
<dbReference type="Proteomes" id="UP001373196">
    <property type="component" value="Unassembled WGS sequence"/>
</dbReference>
<organism evidence="4 5">
    <name type="scientific">Faecalibacterium wellingii</name>
    <dbReference type="NCBI Taxonomy" id="2929491"/>
    <lineage>
        <taxon>Bacteria</taxon>
        <taxon>Bacillati</taxon>
        <taxon>Bacillota</taxon>
        <taxon>Clostridia</taxon>
        <taxon>Eubacteriales</taxon>
        <taxon>Oscillospiraceae</taxon>
        <taxon>Faecalibacterium</taxon>
    </lineage>
</organism>
<evidence type="ECO:0000313" key="5">
    <source>
        <dbReference type="Proteomes" id="UP001373196"/>
    </source>
</evidence>
<feature type="compositionally biased region" description="Low complexity" evidence="1">
    <location>
        <begin position="114"/>
        <end position="126"/>
    </location>
</feature>
<dbReference type="PANTHER" id="PTHR21666">
    <property type="entry name" value="PEPTIDASE-RELATED"/>
    <property type="match status" value="1"/>
</dbReference>
<dbReference type="CDD" id="cd12797">
    <property type="entry name" value="M23_peptidase"/>
    <property type="match status" value="1"/>
</dbReference>
<accession>A0AB35Y5R0</accession>
<feature type="signal peptide" evidence="2">
    <location>
        <begin position="1"/>
        <end position="25"/>
    </location>
</feature>
<dbReference type="InterPro" id="IPR050570">
    <property type="entry name" value="Cell_wall_metabolism_enzyme"/>
</dbReference>
<dbReference type="EMBL" id="JBBFGL010000005">
    <property type="protein sequence ID" value="MEJ5195947.1"/>
    <property type="molecule type" value="Genomic_DNA"/>
</dbReference>
<comment type="caution">
    <text evidence="4">The sequence shown here is derived from an EMBL/GenBank/DDBJ whole genome shotgun (WGS) entry which is preliminary data.</text>
</comment>
<name>A0AB35Y5R0_9FIRM</name>
<dbReference type="InterPro" id="IPR011055">
    <property type="entry name" value="Dup_hybrid_motif"/>
</dbReference>
<protein>
    <submittedName>
        <fullName evidence="4">M23 family metallopeptidase</fullName>
        <ecNumber evidence="4">3.4.-.-</ecNumber>
    </submittedName>
</protein>
<keyword evidence="4" id="KW-0378">Hydrolase</keyword>
<dbReference type="AlphaFoldDB" id="A0AB35Y5R0"/>
<keyword evidence="2" id="KW-0732">Signal</keyword>
<feature type="domain" description="M23ase beta-sheet core" evidence="3">
    <location>
        <begin position="154"/>
        <end position="250"/>
    </location>
</feature>
<feature type="compositionally biased region" description="Low complexity" evidence="1">
    <location>
        <begin position="92"/>
        <end position="104"/>
    </location>
</feature>
<proteinExistence type="predicted"/>
<dbReference type="RefSeq" id="WP_339395385.1">
    <property type="nucleotide sequence ID" value="NZ_JBBFGL010000005.1"/>
</dbReference>
<dbReference type="GO" id="GO:0004222">
    <property type="term" value="F:metalloendopeptidase activity"/>
    <property type="evidence" value="ECO:0007669"/>
    <property type="project" value="TreeGrafter"/>
</dbReference>
<dbReference type="PANTHER" id="PTHR21666:SF270">
    <property type="entry name" value="MUREIN HYDROLASE ACTIVATOR ENVC"/>
    <property type="match status" value="1"/>
</dbReference>
<feature type="compositionally biased region" description="Low complexity" evidence="1">
    <location>
        <begin position="46"/>
        <end position="61"/>
    </location>
</feature>
<gene>
    <name evidence="4" type="ORF">WF834_07120</name>
</gene>
<evidence type="ECO:0000313" key="4">
    <source>
        <dbReference type="EMBL" id="MEJ5195947.1"/>
    </source>
</evidence>
<evidence type="ECO:0000259" key="3">
    <source>
        <dbReference type="Pfam" id="PF01551"/>
    </source>
</evidence>
<sequence>MEQIKKFLRSRGFALALLACLVAAAAAGVWAVRTVRDELKKSYDDLTTPQEEPAPEPQLTLDPQEDDVWQQPVTDAAESAANVPKPEPPAPSASSSGARSGSGSVHEPSALQGASSPASSSAAPASTQPVSGRVLNAYSGDELVYSSTLGDWRTHNGVDYACAQDAQVCAPAAGKVTAVDTDGRWGSVVCIEDSAGRIWRVCGTADPAVHTGDEVSVGQALGRAGSIPNECAEETHIHLEVMQGGTYLDPAKLLG</sequence>
<evidence type="ECO:0000256" key="2">
    <source>
        <dbReference type="SAM" id="SignalP"/>
    </source>
</evidence>
<dbReference type="Pfam" id="PF01551">
    <property type="entry name" value="Peptidase_M23"/>
    <property type="match status" value="1"/>
</dbReference>
<evidence type="ECO:0000256" key="1">
    <source>
        <dbReference type="SAM" id="MobiDB-lite"/>
    </source>
</evidence>